<organism evidence="2 3">
    <name type="scientific">Catenuloplanes atrovinosus</name>
    <dbReference type="NCBI Taxonomy" id="137266"/>
    <lineage>
        <taxon>Bacteria</taxon>
        <taxon>Bacillati</taxon>
        <taxon>Actinomycetota</taxon>
        <taxon>Actinomycetes</taxon>
        <taxon>Micromonosporales</taxon>
        <taxon>Micromonosporaceae</taxon>
        <taxon>Catenuloplanes</taxon>
    </lineage>
</organism>
<dbReference type="Gene3D" id="3.40.50.720">
    <property type="entry name" value="NAD(P)-binding Rossmann-like Domain"/>
    <property type="match status" value="1"/>
</dbReference>
<keyword evidence="3" id="KW-1185">Reference proteome</keyword>
<dbReference type="InterPro" id="IPR016040">
    <property type="entry name" value="NAD(P)-bd_dom"/>
</dbReference>
<comment type="caution">
    <text evidence="2">The sequence shown here is derived from an EMBL/GenBank/DDBJ whole genome shotgun (WGS) entry which is preliminary data.</text>
</comment>
<dbReference type="Proteomes" id="UP001183643">
    <property type="component" value="Unassembled WGS sequence"/>
</dbReference>
<dbReference type="InterPro" id="IPR036291">
    <property type="entry name" value="NAD(P)-bd_dom_sf"/>
</dbReference>
<name>A0AAE4CD65_9ACTN</name>
<gene>
    <name evidence="2" type="ORF">J2S41_003993</name>
</gene>
<feature type="domain" description="NAD(P)-binding" evidence="1">
    <location>
        <begin position="7"/>
        <end position="206"/>
    </location>
</feature>
<dbReference type="Pfam" id="PF13460">
    <property type="entry name" value="NAD_binding_10"/>
    <property type="match status" value="1"/>
</dbReference>
<dbReference type="AlphaFoldDB" id="A0AAE4CD65"/>
<protein>
    <submittedName>
        <fullName evidence="2">NADH-flavin reductase</fullName>
    </submittedName>
</protein>
<dbReference type="InterPro" id="IPR051606">
    <property type="entry name" value="Polyketide_Oxido-like"/>
</dbReference>
<evidence type="ECO:0000313" key="2">
    <source>
        <dbReference type="EMBL" id="MDR7277215.1"/>
    </source>
</evidence>
<dbReference type="GO" id="GO:0042602">
    <property type="term" value="F:riboflavin reductase (NADPH) activity"/>
    <property type="evidence" value="ECO:0007669"/>
    <property type="project" value="TreeGrafter"/>
</dbReference>
<dbReference type="GO" id="GO:0004074">
    <property type="term" value="F:biliverdin reductase [NAD(P)H] activity"/>
    <property type="evidence" value="ECO:0007669"/>
    <property type="project" value="TreeGrafter"/>
</dbReference>
<dbReference type="PANTHER" id="PTHR43355">
    <property type="entry name" value="FLAVIN REDUCTASE (NADPH)"/>
    <property type="match status" value="1"/>
</dbReference>
<accession>A0AAE4CD65</accession>
<dbReference type="PANTHER" id="PTHR43355:SF2">
    <property type="entry name" value="FLAVIN REDUCTASE (NADPH)"/>
    <property type="match status" value="1"/>
</dbReference>
<reference evidence="2" key="1">
    <citation type="submission" date="2023-07" db="EMBL/GenBank/DDBJ databases">
        <title>Sequencing the genomes of 1000 actinobacteria strains.</title>
        <authorList>
            <person name="Klenk H.-P."/>
        </authorList>
    </citation>
    <scope>NUCLEOTIDE SEQUENCE</scope>
    <source>
        <strain evidence="2">DSM 44707</strain>
    </source>
</reference>
<sequence length="237" mass="25676">MNLAVFGANGPTGRHVVEQALAAGHRVTAVTRRPDQYPLSSPHLTLAVADVTDPAGVDRVLHGLGTGPRAVISTYGVPYSRHPITVYSEGAAIITRAMASHGIQRLVCVTSTTVAAEQVPGETLMWRKVVIPLLRRVLGRTLYDDMARMEDIVTSSDLDWLIVRPAGLFDADSPSNDYQVSAQRSPGRRTSRPDLAQVLLNEATQPQHSRCAIEVLTRAIPPRQAAAFLKEAFGGRR</sequence>
<dbReference type="SUPFAM" id="SSF51735">
    <property type="entry name" value="NAD(P)-binding Rossmann-fold domains"/>
    <property type="match status" value="1"/>
</dbReference>
<evidence type="ECO:0000313" key="3">
    <source>
        <dbReference type="Proteomes" id="UP001183643"/>
    </source>
</evidence>
<dbReference type="RefSeq" id="WP_310369412.1">
    <property type="nucleotide sequence ID" value="NZ_JAVDYB010000001.1"/>
</dbReference>
<dbReference type="EMBL" id="JAVDYB010000001">
    <property type="protein sequence ID" value="MDR7277215.1"/>
    <property type="molecule type" value="Genomic_DNA"/>
</dbReference>
<proteinExistence type="predicted"/>
<evidence type="ECO:0000259" key="1">
    <source>
        <dbReference type="Pfam" id="PF13460"/>
    </source>
</evidence>